<evidence type="ECO:0000313" key="12">
    <source>
        <dbReference type="Proteomes" id="UP001307839"/>
    </source>
</evidence>
<feature type="domain" description="Surface lipoprotein assembly modifier N-terminal TPR repeats region" evidence="10">
    <location>
        <begin position="71"/>
        <end position="160"/>
    </location>
</feature>
<evidence type="ECO:0000256" key="8">
    <source>
        <dbReference type="SAM" id="SignalP"/>
    </source>
</evidence>
<evidence type="ECO:0000256" key="6">
    <source>
        <dbReference type="ARBA" id="ARBA00023237"/>
    </source>
</evidence>
<dbReference type="RefSeq" id="WP_330080210.1">
    <property type="nucleotide sequence ID" value="NZ_JAZDCU010000016.1"/>
</dbReference>
<evidence type="ECO:0000259" key="10">
    <source>
        <dbReference type="Pfam" id="PF24575"/>
    </source>
</evidence>
<evidence type="ECO:0000256" key="4">
    <source>
        <dbReference type="ARBA" id="ARBA00022729"/>
    </source>
</evidence>
<gene>
    <name evidence="11" type="ORF">V0R53_18350</name>
</gene>
<comment type="similarity">
    <text evidence="7">Belongs to the Slam family.</text>
</comment>
<comment type="subcellular location">
    <subcellularLocation>
        <location evidence="1">Cell outer membrane</location>
        <topology evidence="1">Multi-pass membrane protein</topology>
    </subcellularLocation>
</comment>
<feature type="domain" description="Surface lipoprotein assembly modifier C-terminal" evidence="9">
    <location>
        <begin position="193"/>
        <end position="492"/>
    </location>
</feature>
<evidence type="ECO:0000256" key="2">
    <source>
        <dbReference type="ARBA" id="ARBA00022452"/>
    </source>
</evidence>
<dbReference type="Pfam" id="PF04575">
    <property type="entry name" value="SlipAM"/>
    <property type="match status" value="1"/>
</dbReference>
<keyword evidence="3" id="KW-0812">Transmembrane</keyword>
<keyword evidence="2" id="KW-1134">Transmembrane beta strand</keyword>
<dbReference type="InterPro" id="IPR057556">
    <property type="entry name" value="TPR_Slam"/>
</dbReference>
<dbReference type="Pfam" id="PF24575">
    <property type="entry name" value="TPR_Slam"/>
    <property type="match status" value="1"/>
</dbReference>
<dbReference type="SUPFAM" id="SSF48452">
    <property type="entry name" value="TPR-like"/>
    <property type="match status" value="1"/>
</dbReference>
<reference evidence="11 12" key="1">
    <citation type="submission" date="2024-01" db="EMBL/GenBank/DDBJ databases">
        <title>Unpublished Manusciprt.</title>
        <authorList>
            <person name="Duman M."/>
            <person name="Valdes E.G."/>
            <person name="Ajmi N."/>
            <person name="Altun S."/>
            <person name="Saticioglu I.B."/>
        </authorList>
    </citation>
    <scope>NUCLEOTIDE SEQUENCE [LARGE SCALE GENOMIC DNA]</scope>
    <source>
        <strain evidence="11 12">120P</strain>
    </source>
</reference>
<protein>
    <submittedName>
        <fullName evidence="11">Surface lipoprotein assembly modifier</fullName>
    </submittedName>
</protein>
<evidence type="ECO:0000259" key="9">
    <source>
        <dbReference type="Pfam" id="PF04575"/>
    </source>
</evidence>
<keyword evidence="11" id="KW-0449">Lipoprotein</keyword>
<feature type="chain" id="PRO_5044202306" evidence="8">
    <location>
        <begin position="23"/>
        <end position="492"/>
    </location>
</feature>
<evidence type="ECO:0000256" key="3">
    <source>
        <dbReference type="ARBA" id="ARBA00022692"/>
    </source>
</evidence>
<keyword evidence="6" id="KW-0998">Cell outer membrane</keyword>
<dbReference type="Proteomes" id="UP001307839">
    <property type="component" value="Unassembled WGS sequence"/>
</dbReference>
<proteinExistence type="inferred from homology"/>
<evidence type="ECO:0000256" key="7">
    <source>
        <dbReference type="ARBA" id="ARBA00023609"/>
    </source>
</evidence>
<evidence type="ECO:0000256" key="5">
    <source>
        <dbReference type="ARBA" id="ARBA00023136"/>
    </source>
</evidence>
<evidence type="ECO:0000313" key="11">
    <source>
        <dbReference type="EMBL" id="MEE1868354.1"/>
    </source>
</evidence>
<evidence type="ECO:0000256" key="1">
    <source>
        <dbReference type="ARBA" id="ARBA00004571"/>
    </source>
</evidence>
<accession>A0AB35X231</accession>
<dbReference type="Gene3D" id="1.25.40.10">
    <property type="entry name" value="Tetratricopeptide repeat domain"/>
    <property type="match status" value="1"/>
</dbReference>
<keyword evidence="4 8" id="KW-0732">Signal</keyword>
<organism evidence="11 12">
    <name type="scientific">Pseudomonas auratipiscis</name>
    <dbReference type="NCBI Taxonomy" id="3115853"/>
    <lineage>
        <taxon>Bacteria</taxon>
        <taxon>Pseudomonadati</taxon>
        <taxon>Pseudomonadota</taxon>
        <taxon>Gammaproteobacteria</taxon>
        <taxon>Pseudomonadales</taxon>
        <taxon>Pseudomonadaceae</taxon>
        <taxon>Pseudomonas</taxon>
    </lineage>
</organism>
<dbReference type="AlphaFoldDB" id="A0AB35X231"/>
<name>A0AB35X231_9PSED</name>
<keyword evidence="12" id="KW-1185">Reference proteome</keyword>
<dbReference type="GO" id="GO:0009279">
    <property type="term" value="C:cell outer membrane"/>
    <property type="evidence" value="ECO:0007669"/>
    <property type="project" value="UniProtKB-SubCell"/>
</dbReference>
<keyword evidence="5" id="KW-0472">Membrane</keyword>
<feature type="signal peptide" evidence="8">
    <location>
        <begin position="1"/>
        <end position="22"/>
    </location>
</feature>
<comment type="caution">
    <text evidence="11">The sequence shown here is derived from an EMBL/GenBank/DDBJ whole genome shotgun (WGS) entry which is preliminary data.</text>
</comment>
<sequence>MTIPRITPLALLLLAGAASVWADEEDTRLLLDRERAERTLHQQQRPQWQVAAPTGELSVEVNGQRYRVQRSLADLEPALYVAINTGQWNNAGELAAAYRELPGHKEHLALMAEGLSARHSGDYHSAVRLLEHANAAAPDDLRVQMELARIYAEDQQDRESVQMLERTLGSSLPAETRELLHNYVSAVQQRSDWQGSLALGVGYNSNINQGNGYERCSQQFAGYCLSQMKLPDPIASSLLSYDLVLSKRIALSGHHNVLIRPVSYGTYYHKRDEQSTTLTDYSDSTNILYLGYQYASARQSLTVLPLLENYHRDGNTSYRAPGVQADWSYFLSPRVKLGLQAGAKRYKYQGPDSRYYADYTQRGAGVSLTYYPEPNTSIYGGVDYYRKSYALSVNSSQEQVWRAGVFHQFETAGLFANLMVLQRDFSNDDESYFYGVQREDQQRMLIATLGASKLAIHGAYPELRFKRTLNDSNSVFNGYQQSEITLQVRKHF</sequence>
<dbReference type="EMBL" id="JAZDQP010000013">
    <property type="protein sequence ID" value="MEE1868354.1"/>
    <property type="molecule type" value="Genomic_DNA"/>
</dbReference>
<dbReference type="SUPFAM" id="SSF56935">
    <property type="entry name" value="Porins"/>
    <property type="match status" value="1"/>
</dbReference>
<dbReference type="InterPro" id="IPR007655">
    <property type="entry name" value="Slam_C"/>
</dbReference>
<dbReference type="InterPro" id="IPR011990">
    <property type="entry name" value="TPR-like_helical_dom_sf"/>
</dbReference>